<name>A0AAE0STJ6_9BIVA</name>
<proteinExistence type="predicted"/>
<accession>A0AAE0STJ6</accession>
<evidence type="ECO:0000313" key="1">
    <source>
        <dbReference type="EMBL" id="KAK3597819.1"/>
    </source>
</evidence>
<dbReference type="AlphaFoldDB" id="A0AAE0STJ6"/>
<sequence>MQNHRPCCKRLCNPFALDDLRRENFRRKIQNAVDIRTEQQRVQLEISIIREEEGQAIPQTKTSKENLVESIQTDMDNKILESNRFFPLMEEEASSEENEKSLQIIEGSGLNDLIGIKTLTSSSNLPTSRK</sequence>
<gene>
    <name evidence="1" type="ORF">CHS0354_029378</name>
</gene>
<reference evidence="1" key="2">
    <citation type="journal article" date="2021" name="Genome Biol. Evol.">
        <title>Developing a high-quality reference genome for a parasitic bivalve with doubly uniparental inheritance (Bivalvia: Unionida).</title>
        <authorList>
            <person name="Smith C.H."/>
        </authorList>
    </citation>
    <scope>NUCLEOTIDE SEQUENCE</scope>
    <source>
        <strain evidence="1">CHS0354</strain>
        <tissue evidence="1">Mantle</tissue>
    </source>
</reference>
<reference evidence="1" key="1">
    <citation type="journal article" date="2021" name="Genome Biol. Evol.">
        <title>A High-Quality Reference Genome for a Parasitic Bivalve with Doubly Uniparental Inheritance (Bivalvia: Unionida).</title>
        <authorList>
            <person name="Smith C.H."/>
        </authorList>
    </citation>
    <scope>NUCLEOTIDE SEQUENCE</scope>
    <source>
        <strain evidence="1">CHS0354</strain>
    </source>
</reference>
<keyword evidence="2" id="KW-1185">Reference proteome</keyword>
<organism evidence="1 2">
    <name type="scientific">Potamilus streckersoni</name>
    <dbReference type="NCBI Taxonomy" id="2493646"/>
    <lineage>
        <taxon>Eukaryota</taxon>
        <taxon>Metazoa</taxon>
        <taxon>Spiralia</taxon>
        <taxon>Lophotrochozoa</taxon>
        <taxon>Mollusca</taxon>
        <taxon>Bivalvia</taxon>
        <taxon>Autobranchia</taxon>
        <taxon>Heteroconchia</taxon>
        <taxon>Palaeoheterodonta</taxon>
        <taxon>Unionida</taxon>
        <taxon>Unionoidea</taxon>
        <taxon>Unionidae</taxon>
        <taxon>Ambleminae</taxon>
        <taxon>Lampsilini</taxon>
        <taxon>Potamilus</taxon>
    </lineage>
</organism>
<dbReference type="Proteomes" id="UP001195483">
    <property type="component" value="Unassembled WGS sequence"/>
</dbReference>
<evidence type="ECO:0000313" key="2">
    <source>
        <dbReference type="Proteomes" id="UP001195483"/>
    </source>
</evidence>
<dbReference type="EMBL" id="JAEAOA010001763">
    <property type="protein sequence ID" value="KAK3597819.1"/>
    <property type="molecule type" value="Genomic_DNA"/>
</dbReference>
<reference evidence="1" key="3">
    <citation type="submission" date="2023-05" db="EMBL/GenBank/DDBJ databases">
        <authorList>
            <person name="Smith C.H."/>
        </authorList>
    </citation>
    <scope>NUCLEOTIDE SEQUENCE</scope>
    <source>
        <strain evidence="1">CHS0354</strain>
        <tissue evidence="1">Mantle</tissue>
    </source>
</reference>
<comment type="caution">
    <text evidence="1">The sequence shown here is derived from an EMBL/GenBank/DDBJ whole genome shotgun (WGS) entry which is preliminary data.</text>
</comment>
<protein>
    <submittedName>
        <fullName evidence="1">Uncharacterized protein</fullName>
    </submittedName>
</protein>